<dbReference type="Proteomes" id="UP001281447">
    <property type="component" value="Unassembled WGS sequence"/>
</dbReference>
<evidence type="ECO:0000313" key="2">
    <source>
        <dbReference type="Proteomes" id="UP001281447"/>
    </source>
</evidence>
<dbReference type="EMBL" id="JAWDIP010000004">
    <property type="protein sequence ID" value="MDY0396711.1"/>
    <property type="molecule type" value="Genomic_DNA"/>
</dbReference>
<proteinExistence type="predicted"/>
<keyword evidence="2" id="KW-1185">Reference proteome</keyword>
<protein>
    <submittedName>
        <fullName evidence="1">Uncharacterized protein</fullName>
    </submittedName>
</protein>
<name>A0ABU5CBK1_9BACI</name>
<comment type="caution">
    <text evidence="1">The sequence shown here is derived from an EMBL/GenBank/DDBJ whole genome shotgun (WGS) entry which is preliminary data.</text>
</comment>
<evidence type="ECO:0000313" key="1">
    <source>
        <dbReference type="EMBL" id="MDY0396711.1"/>
    </source>
</evidence>
<sequence length="51" mass="6069">MDTKKENKDQAFRSRQLEKIETLLPLELPRLEKLFFFWDRTDTGYAGFSTG</sequence>
<accession>A0ABU5CBK1</accession>
<gene>
    <name evidence="1" type="ORF">RWE15_23455</name>
</gene>
<reference evidence="1 2" key="1">
    <citation type="submission" date="2023-10" db="EMBL/GenBank/DDBJ databases">
        <title>Virgibacillus halophilus 5B73C genome.</title>
        <authorList>
            <person name="Miliotis G."/>
            <person name="Sengupta P."/>
            <person name="Hameed A."/>
            <person name="Chuvochina M."/>
            <person name="Mcdonagh F."/>
            <person name="Simpson A.C."/>
            <person name="Singh N.K."/>
            <person name="Rekha P.D."/>
            <person name="Raman K."/>
            <person name="Hugenholtz P."/>
            <person name="Venkateswaran K."/>
        </authorList>
    </citation>
    <scope>NUCLEOTIDE SEQUENCE [LARGE SCALE GENOMIC DNA]</scope>
    <source>
        <strain evidence="1 2">5B73C</strain>
    </source>
</reference>
<organism evidence="1 2">
    <name type="scientific">Tigheibacillus halophilus</name>
    <dbReference type="NCBI Taxonomy" id="361280"/>
    <lineage>
        <taxon>Bacteria</taxon>
        <taxon>Bacillati</taxon>
        <taxon>Bacillota</taxon>
        <taxon>Bacilli</taxon>
        <taxon>Bacillales</taxon>
        <taxon>Bacillaceae</taxon>
        <taxon>Tigheibacillus</taxon>
    </lineage>
</organism>